<evidence type="ECO:0000313" key="5">
    <source>
        <dbReference type="EMBL" id="OJJ06810.1"/>
    </source>
</evidence>
<dbReference type="InterPro" id="IPR021278">
    <property type="entry name" value="ATP19"/>
</dbReference>
<accession>A0A1L9PZ52</accession>
<dbReference type="GO" id="GO:0015986">
    <property type="term" value="P:proton motive force-driven ATP synthesis"/>
    <property type="evidence" value="ECO:0007669"/>
    <property type="project" value="TreeGrafter"/>
</dbReference>
<dbReference type="PANTHER" id="PTHR28074">
    <property type="entry name" value="ATP SYNTHASE SUBUNIT K, MITOCHONDRIAL"/>
    <property type="match status" value="1"/>
</dbReference>
<dbReference type="AlphaFoldDB" id="A0A1L9PZ52"/>
<dbReference type="OrthoDB" id="2094445at2759"/>
<dbReference type="RefSeq" id="XP_040672572.1">
    <property type="nucleotide sequence ID" value="XM_040813489.1"/>
</dbReference>
<gene>
    <name evidence="5" type="ORF">ASPVEDRAFT_46161</name>
</gene>
<reference evidence="6" key="1">
    <citation type="journal article" date="2017" name="Genome Biol.">
        <title>Comparative genomics reveals high biological diversity and specific adaptations in the industrially and medically important fungal genus Aspergillus.</title>
        <authorList>
            <person name="de Vries R.P."/>
            <person name="Riley R."/>
            <person name="Wiebenga A."/>
            <person name="Aguilar-Osorio G."/>
            <person name="Amillis S."/>
            <person name="Uchima C.A."/>
            <person name="Anderluh G."/>
            <person name="Asadollahi M."/>
            <person name="Askin M."/>
            <person name="Barry K."/>
            <person name="Battaglia E."/>
            <person name="Bayram O."/>
            <person name="Benocci T."/>
            <person name="Braus-Stromeyer S.A."/>
            <person name="Caldana C."/>
            <person name="Canovas D."/>
            <person name="Cerqueira G.C."/>
            <person name="Chen F."/>
            <person name="Chen W."/>
            <person name="Choi C."/>
            <person name="Clum A."/>
            <person name="Dos Santos R.A."/>
            <person name="Damasio A.R."/>
            <person name="Diallinas G."/>
            <person name="Emri T."/>
            <person name="Fekete E."/>
            <person name="Flipphi M."/>
            <person name="Freyberg S."/>
            <person name="Gallo A."/>
            <person name="Gournas C."/>
            <person name="Habgood R."/>
            <person name="Hainaut M."/>
            <person name="Harispe M.L."/>
            <person name="Henrissat B."/>
            <person name="Hilden K.S."/>
            <person name="Hope R."/>
            <person name="Hossain A."/>
            <person name="Karabika E."/>
            <person name="Karaffa L."/>
            <person name="Karanyi Z."/>
            <person name="Krasevec N."/>
            <person name="Kuo A."/>
            <person name="Kusch H."/>
            <person name="LaButti K."/>
            <person name="Lagendijk E.L."/>
            <person name="Lapidus A."/>
            <person name="Levasseur A."/>
            <person name="Lindquist E."/>
            <person name="Lipzen A."/>
            <person name="Logrieco A.F."/>
            <person name="MacCabe A."/>
            <person name="Maekelae M.R."/>
            <person name="Malavazi I."/>
            <person name="Melin P."/>
            <person name="Meyer V."/>
            <person name="Mielnichuk N."/>
            <person name="Miskei M."/>
            <person name="Molnar A.P."/>
            <person name="Mule G."/>
            <person name="Ngan C.Y."/>
            <person name="Orejas M."/>
            <person name="Orosz E."/>
            <person name="Ouedraogo J.P."/>
            <person name="Overkamp K.M."/>
            <person name="Park H.-S."/>
            <person name="Perrone G."/>
            <person name="Piumi F."/>
            <person name="Punt P.J."/>
            <person name="Ram A.F."/>
            <person name="Ramon A."/>
            <person name="Rauscher S."/>
            <person name="Record E."/>
            <person name="Riano-Pachon D.M."/>
            <person name="Robert V."/>
            <person name="Roehrig J."/>
            <person name="Ruller R."/>
            <person name="Salamov A."/>
            <person name="Salih N.S."/>
            <person name="Samson R.A."/>
            <person name="Sandor E."/>
            <person name="Sanguinetti M."/>
            <person name="Schuetze T."/>
            <person name="Sepcic K."/>
            <person name="Shelest E."/>
            <person name="Sherlock G."/>
            <person name="Sophianopoulou V."/>
            <person name="Squina F.M."/>
            <person name="Sun H."/>
            <person name="Susca A."/>
            <person name="Todd R.B."/>
            <person name="Tsang A."/>
            <person name="Unkles S.E."/>
            <person name="van de Wiele N."/>
            <person name="van Rossen-Uffink D."/>
            <person name="Oliveira J.V."/>
            <person name="Vesth T.C."/>
            <person name="Visser J."/>
            <person name="Yu J.-H."/>
            <person name="Zhou M."/>
            <person name="Andersen M.R."/>
            <person name="Archer D.B."/>
            <person name="Baker S.E."/>
            <person name="Benoit I."/>
            <person name="Brakhage A.A."/>
            <person name="Braus G.H."/>
            <person name="Fischer R."/>
            <person name="Frisvad J.C."/>
            <person name="Goldman G.H."/>
            <person name="Houbraken J."/>
            <person name="Oakley B."/>
            <person name="Pocsi I."/>
            <person name="Scazzocchio C."/>
            <person name="Seiboth B."/>
            <person name="vanKuyk P.A."/>
            <person name="Wortman J."/>
            <person name="Dyer P.S."/>
            <person name="Grigoriev I.V."/>
        </authorList>
    </citation>
    <scope>NUCLEOTIDE SEQUENCE [LARGE SCALE GENOMIC DNA]</scope>
    <source>
        <strain evidence="6">CBS 583.65</strain>
    </source>
</reference>
<dbReference type="Pfam" id="PF11022">
    <property type="entry name" value="ATP19"/>
    <property type="match status" value="1"/>
</dbReference>
<protein>
    <recommendedName>
        <fullName evidence="7">ATP synthase subunit K, mitochondrial</fullName>
    </recommendedName>
</protein>
<evidence type="ECO:0000256" key="4">
    <source>
        <dbReference type="SAM" id="Phobius"/>
    </source>
</evidence>
<evidence type="ECO:0000256" key="2">
    <source>
        <dbReference type="ARBA" id="ARBA00023128"/>
    </source>
</evidence>
<dbReference type="GeneID" id="63729000"/>
<evidence type="ECO:0008006" key="7">
    <source>
        <dbReference type="Google" id="ProtNLM"/>
    </source>
</evidence>
<dbReference type="GO" id="GO:0031966">
    <property type="term" value="C:mitochondrial membrane"/>
    <property type="evidence" value="ECO:0007669"/>
    <property type="project" value="UniProtKB-SubCell"/>
</dbReference>
<dbReference type="PANTHER" id="PTHR28074:SF1">
    <property type="entry name" value="ATP SYNTHASE SUBUNIT K, MITOCHONDRIAL"/>
    <property type="match status" value="1"/>
</dbReference>
<keyword evidence="3 4" id="KW-0472">Membrane</keyword>
<sequence length="74" mass="7934">MVVYYQLAGKQVGSHHLALGILGSLFGGVYLATRGGGAQQKPAAPPIQASSKDEEVFIQDFLKQMNGETKKENN</sequence>
<dbReference type="STRING" id="1036611.A0A1L9PZ52"/>
<evidence type="ECO:0000313" key="6">
    <source>
        <dbReference type="Proteomes" id="UP000184073"/>
    </source>
</evidence>
<name>A0A1L9PZ52_ASPVE</name>
<keyword evidence="2" id="KW-0496">Mitochondrion</keyword>
<keyword evidence="4" id="KW-1133">Transmembrane helix</keyword>
<comment type="subcellular location">
    <subcellularLocation>
        <location evidence="1">Mitochondrion membrane</location>
    </subcellularLocation>
</comment>
<evidence type="ECO:0000256" key="3">
    <source>
        <dbReference type="ARBA" id="ARBA00023136"/>
    </source>
</evidence>
<feature type="transmembrane region" description="Helical" evidence="4">
    <location>
        <begin position="12"/>
        <end position="32"/>
    </location>
</feature>
<keyword evidence="4" id="KW-0812">Transmembrane</keyword>
<dbReference type="VEuPathDB" id="FungiDB:ASPVEDRAFT_46161"/>
<evidence type="ECO:0000256" key="1">
    <source>
        <dbReference type="ARBA" id="ARBA00004325"/>
    </source>
</evidence>
<dbReference type="Proteomes" id="UP000184073">
    <property type="component" value="Unassembled WGS sequence"/>
</dbReference>
<proteinExistence type="predicted"/>
<organism evidence="5 6">
    <name type="scientific">Aspergillus versicolor CBS 583.65</name>
    <dbReference type="NCBI Taxonomy" id="1036611"/>
    <lineage>
        <taxon>Eukaryota</taxon>
        <taxon>Fungi</taxon>
        <taxon>Dikarya</taxon>
        <taxon>Ascomycota</taxon>
        <taxon>Pezizomycotina</taxon>
        <taxon>Eurotiomycetes</taxon>
        <taxon>Eurotiomycetidae</taxon>
        <taxon>Eurotiales</taxon>
        <taxon>Aspergillaceae</taxon>
        <taxon>Aspergillus</taxon>
        <taxon>Aspergillus subgen. Nidulantes</taxon>
    </lineage>
</organism>
<keyword evidence="6" id="KW-1185">Reference proteome</keyword>
<dbReference type="EMBL" id="KV878135">
    <property type="protein sequence ID" value="OJJ06810.1"/>
    <property type="molecule type" value="Genomic_DNA"/>
</dbReference>